<feature type="transmembrane region" description="Helical" evidence="1">
    <location>
        <begin position="6"/>
        <end position="24"/>
    </location>
</feature>
<comment type="caution">
    <text evidence="2">The sequence shown here is derived from an EMBL/GenBank/DDBJ whole genome shotgun (WGS) entry which is preliminary data.</text>
</comment>
<sequence>MLLLINNSVVIVLLIMFHTLYSTFSVKKNCGNIYWSLFIAYKSKFHVKSII</sequence>
<keyword evidence="1" id="KW-0472">Membrane</keyword>
<reference evidence="2 3" key="2">
    <citation type="submission" date="2017-09" db="EMBL/GenBank/DDBJ databases">
        <title>Extensive intraspecific genome diversity in a model arbuscular mycorrhizal fungus.</title>
        <authorList>
            <person name="Chen E.C."/>
            <person name="Morin E."/>
            <person name="Beaudet D."/>
            <person name="Noel J."/>
            <person name="Ndikumana S."/>
            <person name="Charron P."/>
            <person name="St-Onge C."/>
            <person name="Giorgi J."/>
            <person name="Grigoriev I.V."/>
            <person name="Roux C."/>
            <person name="Martin F.M."/>
            <person name="Corradi N."/>
        </authorList>
    </citation>
    <scope>NUCLEOTIDE SEQUENCE [LARGE SCALE GENOMIC DNA]</scope>
    <source>
        <strain evidence="2 3">A5</strain>
    </source>
</reference>
<evidence type="ECO:0000313" key="3">
    <source>
        <dbReference type="Proteomes" id="UP000232722"/>
    </source>
</evidence>
<reference evidence="2 3" key="1">
    <citation type="submission" date="2016-04" db="EMBL/GenBank/DDBJ databases">
        <title>Genome analyses suggest a sexual origin of heterokaryosis in a supposedly ancient asexual fungus.</title>
        <authorList>
            <person name="Ropars J."/>
            <person name="Sedzielewska K."/>
            <person name="Noel J."/>
            <person name="Charron P."/>
            <person name="Farinelli L."/>
            <person name="Marton T."/>
            <person name="Kruger M."/>
            <person name="Pelin A."/>
            <person name="Brachmann A."/>
            <person name="Corradi N."/>
        </authorList>
    </citation>
    <scope>NUCLEOTIDE SEQUENCE [LARGE SCALE GENOMIC DNA]</scope>
    <source>
        <strain evidence="2 3">A5</strain>
    </source>
</reference>
<gene>
    <name evidence="2" type="ORF">RhiirA5_58016</name>
</gene>
<dbReference type="AlphaFoldDB" id="A0A2N0P2L1"/>
<evidence type="ECO:0000256" key="1">
    <source>
        <dbReference type="SAM" id="Phobius"/>
    </source>
</evidence>
<evidence type="ECO:0000313" key="2">
    <source>
        <dbReference type="EMBL" id="PKC01037.1"/>
    </source>
</evidence>
<accession>A0A2N0P2L1</accession>
<dbReference type="Proteomes" id="UP000232722">
    <property type="component" value="Unassembled WGS sequence"/>
</dbReference>
<proteinExistence type="predicted"/>
<protein>
    <submittedName>
        <fullName evidence="2">Uncharacterized protein</fullName>
    </submittedName>
</protein>
<dbReference type="EMBL" id="LLXJ01001714">
    <property type="protein sequence ID" value="PKC01037.1"/>
    <property type="molecule type" value="Genomic_DNA"/>
</dbReference>
<keyword evidence="1" id="KW-1133">Transmembrane helix</keyword>
<keyword evidence="1" id="KW-0812">Transmembrane</keyword>
<name>A0A2N0P2L1_9GLOM</name>
<organism evidence="2 3">
    <name type="scientific">Rhizophagus irregularis</name>
    <dbReference type="NCBI Taxonomy" id="588596"/>
    <lineage>
        <taxon>Eukaryota</taxon>
        <taxon>Fungi</taxon>
        <taxon>Fungi incertae sedis</taxon>
        <taxon>Mucoromycota</taxon>
        <taxon>Glomeromycotina</taxon>
        <taxon>Glomeromycetes</taxon>
        <taxon>Glomerales</taxon>
        <taxon>Glomeraceae</taxon>
        <taxon>Rhizophagus</taxon>
    </lineage>
</organism>